<protein>
    <submittedName>
        <fullName evidence="10">YeeE/YedE family protein</fullName>
    </submittedName>
</protein>
<evidence type="ECO:0000256" key="9">
    <source>
        <dbReference type="SAM" id="Phobius"/>
    </source>
</evidence>
<dbReference type="GO" id="GO:0005886">
    <property type="term" value="C:plasma membrane"/>
    <property type="evidence" value="ECO:0007669"/>
    <property type="project" value="UniProtKB-SubCell"/>
</dbReference>
<reference evidence="10" key="1">
    <citation type="journal article" date="2021" name="bioRxiv">
        <title>Unraveling nitrogen, sulfur and carbon metabolic pathways and microbial community transcriptional responses to substrate deprivation and toxicity stresses in a bioreactor mimicking anoxic brackish coastal sediment conditions.</title>
        <authorList>
            <person name="Martins P.D."/>
            <person name="Echeveste M.J."/>
            <person name="Arshad A."/>
            <person name="Kurth J."/>
            <person name="Ouboter H."/>
            <person name="Jetten M.S.M."/>
            <person name="Welte C.U."/>
        </authorList>
    </citation>
    <scope>NUCLEOTIDE SEQUENCE</scope>
    <source>
        <strain evidence="10">MAG_39</strain>
    </source>
</reference>
<feature type="transmembrane region" description="Helical" evidence="9">
    <location>
        <begin position="95"/>
        <end position="113"/>
    </location>
</feature>
<organism evidence="10 11">
    <name type="scientific">Candidatus Nitrobium versatile</name>
    <dbReference type="NCBI Taxonomy" id="2884831"/>
    <lineage>
        <taxon>Bacteria</taxon>
        <taxon>Pseudomonadati</taxon>
        <taxon>Nitrospirota</taxon>
        <taxon>Nitrospiria</taxon>
        <taxon>Nitrospirales</taxon>
        <taxon>Nitrospiraceae</taxon>
        <taxon>Candidatus Nitrobium</taxon>
    </lineage>
</organism>
<evidence type="ECO:0000256" key="1">
    <source>
        <dbReference type="ARBA" id="ARBA00004429"/>
    </source>
</evidence>
<dbReference type="PANTHER" id="PTHR30574">
    <property type="entry name" value="INNER MEMBRANE PROTEIN YEDE"/>
    <property type="match status" value="1"/>
</dbReference>
<evidence type="ECO:0000313" key="10">
    <source>
        <dbReference type="EMBL" id="MBZ0155311.1"/>
    </source>
</evidence>
<feature type="transmembrane region" description="Helical" evidence="9">
    <location>
        <begin position="64"/>
        <end position="83"/>
    </location>
</feature>
<dbReference type="Pfam" id="PF04143">
    <property type="entry name" value="Sulf_transp"/>
    <property type="match status" value="1"/>
</dbReference>
<dbReference type="AlphaFoldDB" id="A0A953LVW4"/>
<name>A0A953LVW4_9BACT</name>
<evidence type="ECO:0000256" key="3">
    <source>
        <dbReference type="ARBA" id="ARBA00022475"/>
    </source>
</evidence>
<proteinExistence type="inferred from homology"/>
<feature type="transmembrane region" description="Helical" evidence="9">
    <location>
        <begin position="327"/>
        <end position="346"/>
    </location>
</feature>
<evidence type="ECO:0000256" key="8">
    <source>
        <dbReference type="ARBA" id="ARBA00035655"/>
    </source>
</evidence>
<comment type="similarity">
    <text evidence="8">Belongs to the TsuA/YedE (TC 9.B.102) family.</text>
</comment>
<reference evidence="10" key="2">
    <citation type="submission" date="2021-08" db="EMBL/GenBank/DDBJ databases">
        <authorList>
            <person name="Dalcin Martins P."/>
        </authorList>
    </citation>
    <scope>NUCLEOTIDE SEQUENCE</scope>
    <source>
        <strain evidence="10">MAG_39</strain>
    </source>
</reference>
<dbReference type="PANTHER" id="PTHR30574:SF1">
    <property type="entry name" value="SULPHUR TRANSPORT DOMAIN-CONTAINING PROTEIN"/>
    <property type="match status" value="1"/>
</dbReference>
<keyword evidence="3" id="KW-1003">Cell membrane</keyword>
<dbReference type="InterPro" id="IPR007272">
    <property type="entry name" value="Sulf_transp_TsuA/YedE"/>
</dbReference>
<keyword evidence="7 9" id="KW-0472">Membrane</keyword>
<feature type="transmembrane region" description="Helical" evidence="9">
    <location>
        <begin position="234"/>
        <end position="255"/>
    </location>
</feature>
<keyword evidence="6 9" id="KW-1133">Transmembrane helix</keyword>
<feature type="transmembrane region" description="Helical" evidence="9">
    <location>
        <begin position="196"/>
        <end position="214"/>
    </location>
</feature>
<keyword evidence="2" id="KW-0813">Transport</keyword>
<evidence type="ECO:0000256" key="2">
    <source>
        <dbReference type="ARBA" id="ARBA00022448"/>
    </source>
</evidence>
<keyword evidence="4" id="KW-0997">Cell inner membrane</keyword>
<accession>A0A953LVW4</accession>
<comment type="caution">
    <text evidence="10">The sequence shown here is derived from an EMBL/GenBank/DDBJ whole genome shotgun (WGS) entry which is preliminary data.</text>
</comment>
<feature type="transmembrane region" description="Helical" evidence="9">
    <location>
        <begin position="9"/>
        <end position="27"/>
    </location>
</feature>
<keyword evidence="5 9" id="KW-0812">Transmembrane</keyword>
<evidence type="ECO:0000256" key="7">
    <source>
        <dbReference type="ARBA" id="ARBA00023136"/>
    </source>
</evidence>
<evidence type="ECO:0000256" key="6">
    <source>
        <dbReference type="ARBA" id="ARBA00022989"/>
    </source>
</evidence>
<sequence>MKNIIMRPWSFVWGGFLVGLAEVIYFLEYETPIPITTGLAKMFGTLEENITKTDFITRTYSGDIHWVLFGMIAGGCLVTIMERERKSWVKYPPRVLLLAFLGGILFGFGTRLAQGCTAWHYLGGIPAMSLTSIVVALVSIPFAYLAFMLMAKMNAGGFMKHHETKATVEKCIELEYQTETLAYDPEHKPHKDPLRLILTAFFLLLMVSSFWTALKGESPNSIGSATWLEIGLKSLVGLLVGIGIGKSGFGTECAVMSPKSLLMKPVHFEAMKVARITQTMFTGMMPFAGLLIAVLMFNLTILFTWVVLGWDVPVVVEAGKYKYGFHLGHLIGGPMLGIGSVMMLGCEIRTYSRLGMSYMSGLAALPGFLLGYLPYSLYKDRIDEIFFSRGFMKAKNMIELLPDTPYLQYGFALSYTALLAWLLVWTIKKGSEITRVTKKEYVTRSTDEIFLKELYEKHGIFQ</sequence>
<comment type="subcellular location">
    <subcellularLocation>
        <location evidence="1">Cell inner membrane</location>
        <topology evidence="1">Multi-pass membrane protein</topology>
    </subcellularLocation>
</comment>
<feature type="transmembrane region" description="Helical" evidence="9">
    <location>
        <begin position="406"/>
        <end position="425"/>
    </location>
</feature>
<feature type="transmembrane region" description="Helical" evidence="9">
    <location>
        <begin position="125"/>
        <end position="151"/>
    </location>
</feature>
<evidence type="ECO:0000256" key="4">
    <source>
        <dbReference type="ARBA" id="ARBA00022519"/>
    </source>
</evidence>
<feature type="transmembrane region" description="Helical" evidence="9">
    <location>
        <begin position="287"/>
        <end position="307"/>
    </location>
</feature>
<gene>
    <name evidence="10" type="ORF">K8I29_03740</name>
</gene>
<feature type="transmembrane region" description="Helical" evidence="9">
    <location>
        <begin position="358"/>
        <end position="378"/>
    </location>
</feature>
<dbReference type="EMBL" id="JAIOIV010000028">
    <property type="protein sequence ID" value="MBZ0155311.1"/>
    <property type="molecule type" value="Genomic_DNA"/>
</dbReference>
<dbReference type="Proteomes" id="UP000705867">
    <property type="component" value="Unassembled WGS sequence"/>
</dbReference>
<evidence type="ECO:0000313" key="11">
    <source>
        <dbReference type="Proteomes" id="UP000705867"/>
    </source>
</evidence>
<evidence type="ECO:0000256" key="5">
    <source>
        <dbReference type="ARBA" id="ARBA00022692"/>
    </source>
</evidence>